<dbReference type="InterPro" id="IPR058922">
    <property type="entry name" value="WHD_DRP"/>
</dbReference>
<organism evidence="9 10">
    <name type="scientific">Chenopodium quinoa</name>
    <name type="common">Quinoa</name>
    <dbReference type="NCBI Taxonomy" id="63459"/>
    <lineage>
        <taxon>Eukaryota</taxon>
        <taxon>Viridiplantae</taxon>
        <taxon>Streptophyta</taxon>
        <taxon>Embryophyta</taxon>
        <taxon>Tracheophyta</taxon>
        <taxon>Spermatophyta</taxon>
        <taxon>Magnoliopsida</taxon>
        <taxon>eudicotyledons</taxon>
        <taxon>Gunneridae</taxon>
        <taxon>Pentapetalae</taxon>
        <taxon>Caryophyllales</taxon>
        <taxon>Chenopodiaceae</taxon>
        <taxon>Chenopodioideae</taxon>
        <taxon>Atripliceae</taxon>
        <taxon>Chenopodium</taxon>
    </lineage>
</organism>
<evidence type="ECO:0000256" key="2">
    <source>
        <dbReference type="ARBA" id="ARBA00022741"/>
    </source>
</evidence>
<dbReference type="GO" id="GO:0043531">
    <property type="term" value="F:ADP binding"/>
    <property type="evidence" value="ECO:0007669"/>
    <property type="project" value="InterPro"/>
</dbReference>
<dbReference type="Pfam" id="PF00931">
    <property type="entry name" value="NB-ARC"/>
    <property type="match status" value="1"/>
</dbReference>
<keyword evidence="4" id="KW-0067">ATP-binding</keyword>
<keyword evidence="2" id="KW-0547">Nucleotide-binding</keyword>
<dbReference type="InterPro" id="IPR042197">
    <property type="entry name" value="Apaf_helical"/>
</dbReference>
<dbReference type="Gene3D" id="1.10.8.430">
    <property type="entry name" value="Helical domain of apoptotic protease-activating factors"/>
    <property type="match status" value="1"/>
</dbReference>
<dbReference type="CDD" id="cd14798">
    <property type="entry name" value="RX-CC_like"/>
    <property type="match status" value="1"/>
</dbReference>
<dbReference type="Gene3D" id="3.40.50.300">
    <property type="entry name" value="P-loop containing nucleotide triphosphate hydrolases"/>
    <property type="match status" value="2"/>
</dbReference>
<dbReference type="Gramene" id="AUR62009059-RA">
    <property type="protein sequence ID" value="AUR62009059-RA:cds"/>
    <property type="gene ID" value="AUR62009059"/>
</dbReference>
<evidence type="ECO:0000259" key="8">
    <source>
        <dbReference type="Pfam" id="PF23598"/>
    </source>
</evidence>
<dbReference type="InterPro" id="IPR027417">
    <property type="entry name" value="P-loop_NTPase"/>
</dbReference>
<dbReference type="InterPro" id="IPR055414">
    <property type="entry name" value="LRR_R13L4/SHOC2-like"/>
</dbReference>
<dbReference type="InterPro" id="IPR036388">
    <property type="entry name" value="WH-like_DNA-bd_sf"/>
</dbReference>
<reference evidence="9" key="2">
    <citation type="submission" date="2021-03" db="UniProtKB">
        <authorList>
            <consortium name="EnsemblPlants"/>
        </authorList>
    </citation>
    <scope>IDENTIFICATION</scope>
</reference>
<keyword evidence="3" id="KW-0611">Plant defense</keyword>
<evidence type="ECO:0000313" key="9">
    <source>
        <dbReference type="EnsemblPlants" id="AUR62009059-RA:cds"/>
    </source>
</evidence>
<feature type="domain" description="Disease resistance protein winged helix" evidence="7">
    <location>
        <begin position="393"/>
        <end position="464"/>
    </location>
</feature>
<evidence type="ECO:0000259" key="7">
    <source>
        <dbReference type="Pfam" id="PF23559"/>
    </source>
</evidence>
<evidence type="ECO:0000313" key="10">
    <source>
        <dbReference type="Proteomes" id="UP000596660"/>
    </source>
</evidence>
<evidence type="ECO:0000259" key="6">
    <source>
        <dbReference type="Pfam" id="PF18052"/>
    </source>
</evidence>
<evidence type="ECO:0000256" key="3">
    <source>
        <dbReference type="ARBA" id="ARBA00022821"/>
    </source>
</evidence>
<evidence type="ECO:0000259" key="5">
    <source>
        <dbReference type="Pfam" id="PF00931"/>
    </source>
</evidence>
<dbReference type="AlphaFoldDB" id="A0A803LB20"/>
<dbReference type="Pfam" id="PF23559">
    <property type="entry name" value="WHD_DRP"/>
    <property type="match status" value="1"/>
</dbReference>
<dbReference type="PANTHER" id="PTHR36766:SF35">
    <property type="entry name" value="DISEASE RESISTANCE PROTEIN RGA3"/>
    <property type="match status" value="1"/>
</dbReference>
<accession>A0A803LB20</accession>
<evidence type="ECO:0000256" key="4">
    <source>
        <dbReference type="ARBA" id="ARBA00022840"/>
    </source>
</evidence>
<dbReference type="GO" id="GO:0006952">
    <property type="term" value="P:defense response"/>
    <property type="evidence" value="ECO:0007669"/>
    <property type="project" value="UniProtKB-KW"/>
</dbReference>
<dbReference type="Pfam" id="PF23598">
    <property type="entry name" value="LRR_14"/>
    <property type="match status" value="1"/>
</dbReference>
<feature type="domain" description="Disease resistance R13L4/SHOC-2-like LRR" evidence="8">
    <location>
        <begin position="488"/>
        <end position="751"/>
    </location>
</feature>
<sequence>MDIGTAMSVAQTLFAALQCSQLNEICSIAGYKSKLDELRATVVRIKAVLKDAEAKQVLSEQEQLYIEELKDAVYEADDLFDEFVTLAQRKQLTKGIKVRVLSLFTKFGTAYNMAQGVKRIKNKLDAIAYDKRFSLTIDPKPIKNRRLETCSYVYEADIIGREPDLEKIVGVLLDSNVQQDVSFLSIVGIGGLGKTALAHNLWVLDNILASATGNKMNEGCTMDWLQRKLREQLAGKKYLLVLDDVWTENFERWHTLKQYLMEGRKGSWVVVTTRSHVTAQILGDGLRHELKGLSKEDSLCLFKRVAFGSQHSNPPEDLVNIGEGIVEECANVPLAIRVVGSLLYGQEKNKWLSIQKLGLAEVKESQVSIMPILKLSYYKLESTLKSCFSYCAIFPKDYVMEKDTLIRLWMAQGYIPFNDPQSPEDLAEEYFSILLRRCFFQDVSKDEDGNIMSCKVHDLMHDVAQEVVGKEICTVKAMNGNMDKKVRHLIVQVANWKCLRALDLSRSRIKSLPGSIGDLIHLRYLDLYCNSGLEFILGSITKLYNLQTLDFRSCINLKELPKGLGKMVKLRVLALQDCNKLRYMPRGIGMLTCLHTLNEFVVGGTSKKEVFDGLEDLKALRNLRGSLRISIRFMKASASTYNINERREEGCLINKEHLKKVNLIFDVDDSDEESEGREEYDEAVMKMLQPPSNLRELYVYGYHGVRMPRWPREDRLATFLPNLVQIKFYDCWNLQNLGQIRFPHLKMLYVENCPNLTGILECPALGHLGLTNFNDRLEIIDISSNFKKVKIDNLAWLDSLHFQSGANKAIKNFACLSALEVLKIIQCSNSSLSVLAVVPSRELPFCHSLRSLTLSGVSEMVELPIWISYLTALESLNIWDCTELESMGTSISLLLSTPKRKMPKIHWRRLAPYSTHP</sequence>
<dbReference type="Gene3D" id="1.10.10.10">
    <property type="entry name" value="Winged helix-like DNA-binding domain superfamily/Winged helix DNA-binding domain"/>
    <property type="match status" value="1"/>
</dbReference>
<proteinExistence type="predicted"/>
<dbReference type="Proteomes" id="UP000596660">
    <property type="component" value="Unplaced"/>
</dbReference>
<dbReference type="PANTHER" id="PTHR36766">
    <property type="entry name" value="PLANT BROAD-SPECTRUM MILDEW RESISTANCE PROTEIN RPW8"/>
    <property type="match status" value="1"/>
</dbReference>
<dbReference type="SUPFAM" id="SSF52058">
    <property type="entry name" value="L domain-like"/>
    <property type="match status" value="1"/>
</dbReference>
<dbReference type="Pfam" id="PF18052">
    <property type="entry name" value="Rx_N"/>
    <property type="match status" value="1"/>
</dbReference>
<feature type="domain" description="NB-ARC" evidence="5">
    <location>
        <begin position="213"/>
        <end position="309"/>
    </location>
</feature>
<dbReference type="InterPro" id="IPR038005">
    <property type="entry name" value="RX-like_CC"/>
</dbReference>
<dbReference type="InterPro" id="IPR041118">
    <property type="entry name" value="Rx_N"/>
</dbReference>
<dbReference type="OMA" id="TENFERW"/>
<keyword evidence="10" id="KW-1185">Reference proteome</keyword>
<dbReference type="Gene3D" id="1.20.5.4130">
    <property type="match status" value="1"/>
</dbReference>
<dbReference type="InterPro" id="IPR002182">
    <property type="entry name" value="NB-ARC"/>
</dbReference>
<evidence type="ECO:0000256" key="1">
    <source>
        <dbReference type="ARBA" id="ARBA00022737"/>
    </source>
</evidence>
<dbReference type="GO" id="GO:0051707">
    <property type="term" value="P:response to other organism"/>
    <property type="evidence" value="ECO:0007669"/>
    <property type="project" value="UniProtKB-ARBA"/>
</dbReference>
<dbReference type="SUPFAM" id="SSF52540">
    <property type="entry name" value="P-loop containing nucleoside triphosphate hydrolases"/>
    <property type="match status" value="1"/>
</dbReference>
<dbReference type="InterPro" id="IPR032675">
    <property type="entry name" value="LRR_dom_sf"/>
</dbReference>
<keyword evidence="1" id="KW-0677">Repeat</keyword>
<dbReference type="Gene3D" id="3.80.10.10">
    <property type="entry name" value="Ribonuclease Inhibitor"/>
    <property type="match status" value="2"/>
</dbReference>
<reference evidence="9" key="1">
    <citation type="journal article" date="2017" name="Nature">
        <title>The genome of Chenopodium quinoa.</title>
        <authorList>
            <person name="Jarvis D.E."/>
            <person name="Ho Y.S."/>
            <person name="Lightfoot D.J."/>
            <person name="Schmoeckel S.M."/>
            <person name="Li B."/>
            <person name="Borm T.J.A."/>
            <person name="Ohyanagi H."/>
            <person name="Mineta K."/>
            <person name="Michell C.T."/>
            <person name="Saber N."/>
            <person name="Kharbatia N.M."/>
            <person name="Rupper R.R."/>
            <person name="Sharp A.R."/>
            <person name="Dally N."/>
            <person name="Boughton B.A."/>
            <person name="Woo Y.H."/>
            <person name="Gao G."/>
            <person name="Schijlen E.G.W.M."/>
            <person name="Guo X."/>
            <person name="Momin A.A."/>
            <person name="Negrao S."/>
            <person name="Al-Babili S."/>
            <person name="Gehring C."/>
            <person name="Roessner U."/>
            <person name="Jung C."/>
            <person name="Murphy K."/>
            <person name="Arold S.T."/>
            <person name="Gojobori T."/>
            <person name="van der Linden C.G."/>
            <person name="van Loo E.N."/>
            <person name="Jellen E.N."/>
            <person name="Maughan P.J."/>
            <person name="Tester M."/>
        </authorList>
    </citation>
    <scope>NUCLEOTIDE SEQUENCE [LARGE SCALE GENOMIC DNA]</scope>
    <source>
        <strain evidence="9">cv. PI 614886</strain>
    </source>
</reference>
<feature type="domain" description="Disease resistance N-terminal" evidence="6">
    <location>
        <begin position="22"/>
        <end position="93"/>
    </location>
</feature>
<dbReference type="FunFam" id="1.10.10.10:FF:000322">
    <property type="entry name" value="Probable disease resistance protein At1g63360"/>
    <property type="match status" value="1"/>
</dbReference>
<name>A0A803LB20_CHEQI</name>
<dbReference type="GO" id="GO:0005524">
    <property type="term" value="F:ATP binding"/>
    <property type="evidence" value="ECO:0007669"/>
    <property type="project" value="UniProtKB-KW"/>
</dbReference>
<protein>
    <submittedName>
        <fullName evidence="9">Uncharacterized protein</fullName>
    </submittedName>
</protein>
<dbReference type="EnsemblPlants" id="AUR62009059-RA">
    <property type="protein sequence ID" value="AUR62009059-RA:cds"/>
    <property type="gene ID" value="AUR62009059"/>
</dbReference>
<dbReference type="PRINTS" id="PR00364">
    <property type="entry name" value="DISEASERSIST"/>
</dbReference>